<gene>
    <name evidence="6" type="ORF">BN381_10108</name>
</gene>
<evidence type="ECO:0000256" key="4">
    <source>
        <dbReference type="PROSITE-ProRule" id="PRU00236"/>
    </source>
</evidence>
<dbReference type="PANTHER" id="PTHR11085:SF10">
    <property type="entry name" value="NAD-DEPENDENT PROTEIN DEACYLASE SIRTUIN-5, MITOCHONDRIAL-RELATED"/>
    <property type="match status" value="1"/>
</dbReference>
<keyword evidence="7" id="KW-1185">Reference proteome</keyword>
<dbReference type="GO" id="GO:0070403">
    <property type="term" value="F:NAD+ binding"/>
    <property type="evidence" value="ECO:0007669"/>
    <property type="project" value="InterPro"/>
</dbReference>
<proteinExistence type="predicted"/>
<dbReference type="eggNOG" id="COG0846">
    <property type="taxonomic scope" value="Bacteria"/>
</dbReference>
<dbReference type="PROSITE" id="PS50305">
    <property type="entry name" value="SIRTUIN"/>
    <property type="match status" value="1"/>
</dbReference>
<sequence length="258" mass="26917">MASTHPAADAEAIQRANALIASARRIVVLTGAGLSTDSGIPDFRGPDGVWTRNPEAERLSTIDTYLGSADVRERAWRARMDHPAWQADPNPGHDAITGLSRTGRLALTVTQNIDGLHLEAGLPAEELVEIHGSMRRVRCVGCGITSPMQATLARVRSGEPDPPCELCGGILKSATIFFGEALVAADLNRALGAAKDADLLLAVGSTLQVYPVADMVPIAASNGASVVIVNGEPTAMDDMADVVVLGSISEVLPAIVNL</sequence>
<dbReference type="Proteomes" id="UP000018291">
    <property type="component" value="Unassembled WGS sequence"/>
</dbReference>
<dbReference type="InterPro" id="IPR026590">
    <property type="entry name" value="Ssirtuin_cat_dom"/>
</dbReference>
<dbReference type="EMBL" id="CANL01000001">
    <property type="protein sequence ID" value="CCM61877.1"/>
    <property type="molecule type" value="Genomic_DNA"/>
</dbReference>
<dbReference type="STRING" id="1229780.BN381_10108"/>
<evidence type="ECO:0000256" key="2">
    <source>
        <dbReference type="ARBA" id="ARBA00022679"/>
    </source>
</evidence>
<reference evidence="6 7" key="1">
    <citation type="journal article" date="2013" name="ISME J.">
        <title>Metabolic model for the filamentous 'Candidatus Microthrix parvicella' based on genomic and metagenomic analyses.</title>
        <authorList>
            <person name="Jon McIlroy S."/>
            <person name="Kristiansen R."/>
            <person name="Albertsen M."/>
            <person name="Michael Karst S."/>
            <person name="Rossetti S."/>
            <person name="Lund Nielsen J."/>
            <person name="Tandoi V."/>
            <person name="James Seviour R."/>
            <person name="Nielsen P.H."/>
        </authorList>
    </citation>
    <scope>NUCLEOTIDE SEQUENCE [LARGE SCALE GENOMIC DNA]</scope>
    <source>
        <strain evidence="6 7">RN1</strain>
    </source>
</reference>
<comment type="caution">
    <text evidence="6">The sequence shown here is derived from an EMBL/GenBank/DDBJ whole genome shotgun (WGS) entry which is preliminary data.</text>
</comment>
<evidence type="ECO:0000313" key="7">
    <source>
        <dbReference type="Proteomes" id="UP000018291"/>
    </source>
</evidence>
<dbReference type="InterPro" id="IPR003000">
    <property type="entry name" value="Sirtuin"/>
</dbReference>
<dbReference type="CDD" id="cd01407">
    <property type="entry name" value="SIR2-fam"/>
    <property type="match status" value="1"/>
</dbReference>
<keyword evidence="2" id="KW-0808">Transferase</keyword>
<dbReference type="InterPro" id="IPR050134">
    <property type="entry name" value="NAD-dep_sirtuin_deacylases"/>
</dbReference>
<dbReference type="GO" id="GO:0046872">
    <property type="term" value="F:metal ion binding"/>
    <property type="evidence" value="ECO:0007669"/>
    <property type="project" value="UniProtKB-KW"/>
</dbReference>
<feature type="binding site" evidence="4">
    <location>
        <position position="142"/>
    </location>
    <ligand>
        <name>Zn(2+)</name>
        <dbReference type="ChEBI" id="CHEBI:29105"/>
    </ligand>
</feature>
<evidence type="ECO:0000313" key="6">
    <source>
        <dbReference type="EMBL" id="CCM61877.1"/>
    </source>
</evidence>
<protein>
    <recommendedName>
        <fullName evidence="1">protein acetyllysine N-acetyltransferase</fullName>
        <ecNumber evidence="1">2.3.1.286</ecNumber>
    </recommendedName>
</protein>
<feature type="active site" description="Proton acceptor" evidence="4">
    <location>
        <position position="131"/>
    </location>
</feature>
<evidence type="ECO:0000256" key="3">
    <source>
        <dbReference type="ARBA" id="ARBA00023027"/>
    </source>
</evidence>
<name>R4YZT7_9ACTN</name>
<feature type="binding site" evidence="4">
    <location>
        <position position="139"/>
    </location>
    <ligand>
        <name>Zn(2+)</name>
        <dbReference type="ChEBI" id="CHEBI:29105"/>
    </ligand>
</feature>
<feature type="binding site" evidence="4">
    <location>
        <position position="167"/>
    </location>
    <ligand>
        <name>Zn(2+)</name>
        <dbReference type="ChEBI" id="CHEBI:29105"/>
    </ligand>
</feature>
<dbReference type="Gene3D" id="3.40.50.1220">
    <property type="entry name" value="TPP-binding domain"/>
    <property type="match status" value="1"/>
</dbReference>
<dbReference type="AlphaFoldDB" id="R4YZT7"/>
<accession>R4YZT7</accession>
<dbReference type="InterPro" id="IPR029035">
    <property type="entry name" value="DHS-like_NAD/FAD-binding_dom"/>
</dbReference>
<evidence type="ECO:0000256" key="1">
    <source>
        <dbReference type="ARBA" id="ARBA00012928"/>
    </source>
</evidence>
<feature type="domain" description="Deacetylase sirtuin-type" evidence="5">
    <location>
        <begin position="6"/>
        <end position="258"/>
    </location>
</feature>
<dbReference type="RefSeq" id="WP_012222737.1">
    <property type="nucleotide sequence ID" value="NZ_HG422565.1"/>
</dbReference>
<organism evidence="6 7">
    <name type="scientific">Candidatus Neomicrothrix parvicella RN1</name>
    <dbReference type="NCBI Taxonomy" id="1229780"/>
    <lineage>
        <taxon>Bacteria</taxon>
        <taxon>Bacillati</taxon>
        <taxon>Actinomycetota</taxon>
        <taxon>Acidimicrobiia</taxon>
        <taxon>Acidimicrobiales</taxon>
        <taxon>Microthrixaceae</taxon>
        <taxon>Candidatus Neomicrothrix</taxon>
    </lineage>
</organism>
<dbReference type="SUPFAM" id="SSF52467">
    <property type="entry name" value="DHS-like NAD/FAD-binding domain"/>
    <property type="match status" value="1"/>
</dbReference>
<keyword evidence="4" id="KW-0479">Metal-binding</keyword>
<keyword evidence="4" id="KW-0862">Zinc</keyword>
<evidence type="ECO:0000259" key="5">
    <source>
        <dbReference type="PROSITE" id="PS50305"/>
    </source>
</evidence>
<dbReference type="Pfam" id="PF02146">
    <property type="entry name" value="SIR2"/>
    <property type="match status" value="1"/>
</dbReference>
<feature type="binding site" evidence="4">
    <location>
        <position position="164"/>
    </location>
    <ligand>
        <name>Zn(2+)</name>
        <dbReference type="ChEBI" id="CHEBI:29105"/>
    </ligand>
</feature>
<dbReference type="GO" id="GO:0017136">
    <property type="term" value="F:histone deacetylase activity, NAD-dependent"/>
    <property type="evidence" value="ECO:0007669"/>
    <property type="project" value="TreeGrafter"/>
</dbReference>
<dbReference type="Gene3D" id="3.30.1600.10">
    <property type="entry name" value="SIR2/SIRT2 'Small Domain"/>
    <property type="match status" value="1"/>
</dbReference>
<dbReference type="PANTHER" id="PTHR11085">
    <property type="entry name" value="NAD-DEPENDENT PROTEIN DEACYLASE SIRTUIN-5, MITOCHONDRIAL-RELATED"/>
    <property type="match status" value="1"/>
</dbReference>
<keyword evidence="3" id="KW-0520">NAD</keyword>
<dbReference type="OrthoDB" id="9800582at2"/>
<dbReference type="HOGENOM" id="CLU_023643_3_0_11"/>
<dbReference type="EC" id="2.3.1.286" evidence="1"/>
<dbReference type="InterPro" id="IPR026591">
    <property type="entry name" value="Sirtuin_cat_small_dom_sf"/>
</dbReference>